<name>A0A7W5A8H3_9ACTN</name>
<comment type="caution">
    <text evidence="2">The sequence shown here is derived from an EMBL/GenBank/DDBJ whole genome shotgun (WGS) entry which is preliminary data.</text>
</comment>
<evidence type="ECO:0000256" key="1">
    <source>
        <dbReference type="SAM" id="MobiDB-lite"/>
    </source>
</evidence>
<feature type="region of interest" description="Disordered" evidence="1">
    <location>
        <begin position="30"/>
        <end position="73"/>
    </location>
</feature>
<dbReference type="EMBL" id="JACHXG010000010">
    <property type="protein sequence ID" value="MBB3091339.1"/>
    <property type="molecule type" value="Genomic_DNA"/>
</dbReference>
<dbReference type="RefSeq" id="WP_183549248.1">
    <property type="nucleotide sequence ID" value="NZ_BMQT01000011.1"/>
</dbReference>
<evidence type="ECO:0000313" key="3">
    <source>
        <dbReference type="Proteomes" id="UP000577707"/>
    </source>
</evidence>
<proteinExistence type="predicted"/>
<feature type="compositionally biased region" description="Basic and acidic residues" evidence="1">
    <location>
        <begin position="36"/>
        <end position="49"/>
    </location>
</feature>
<protein>
    <submittedName>
        <fullName evidence="2">Uncharacterized protein</fullName>
    </submittedName>
</protein>
<accession>A0A7W5A8H3</accession>
<reference evidence="2 3" key="1">
    <citation type="submission" date="2020-08" db="EMBL/GenBank/DDBJ databases">
        <title>Genomic Encyclopedia of Type Strains, Phase III (KMG-III): the genomes of soil and plant-associated and newly described type strains.</title>
        <authorList>
            <person name="Whitman W."/>
        </authorList>
    </citation>
    <scope>NUCLEOTIDE SEQUENCE [LARGE SCALE GENOMIC DNA]</scope>
    <source>
        <strain evidence="2 3">CECT 3302</strain>
    </source>
</reference>
<dbReference type="AlphaFoldDB" id="A0A7W5A8H3"/>
<dbReference type="Proteomes" id="UP000577707">
    <property type="component" value="Unassembled WGS sequence"/>
</dbReference>
<evidence type="ECO:0000313" key="2">
    <source>
        <dbReference type="EMBL" id="MBB3091339.1"/>
    </source>
</evidence>
<keyword evidence="3" id="KW-1185">Reference proteome</keyword>
<sequence>MLYDDLVAEFHWSPEQMSAPFDLQAADEKVRKRIESRRSTAKGRDEQRPRPRQKAVKPDVAGSPSGPYVDNSV</sequence>
<gene>
    <name evidence="2" type="ORF">FHS12_004309</name>
</gene>
<organism evidence="2 3">
    <name type="scientific">Nocardioides albus</name>
    <dbReference type="NCBI Taxonomy" id="1841"/>
    <lineage>
        <taxon>Bacteria</taxon>
        <taxon>Bacillati</taxon>
        <taxon>Actinomycetota</taxon>
        <taxon>Actinomycetes</taxon>
        <taxon>Propionibacteriales</taxon>
        <taxon>Nocardioidaceae</taxon>
        <taxon>Nocardioides</taxon>
    </lineage>
</organism>